<proteinExistence type="predicted"/>
<dbReference type="EMBL" id="QJPH01000194">
    <property type="protein sequence ID" value="PZN83076.1"/>
    <property type="molecule type" value="Genomic_DNA"/>
</dbReference>
<evidence type="ECO:0000313" key="1">
    <source>
        <dbReference type="EMBL" id="PZN83076.1"/>
    </source>
</evidence>
<dbReference type="AlphaFoldDB" id="A0A2W4RKF3"/>
<feature type="non-terminal residue" evidence="1">
    <location>
        <position position="95"/>
    </location>
</feature>
<reference evidence="1 2" key="1">
    <citation type="journal article" date="2018" name="Aquat. Microb. Ecol.">
        <title>Gammaproteobacterial methanotrophs dominate.</title>
        <authorList>
            <person name="Rissanen A.J."/>
            <person name="Saarenheimo J."/>
            <person name="Tiirola M."/>
            <person name="Peura S."/>
            <person name="Aalto S.L."/>
            <person name="Karvinen A."/>
            <person name="Nykanen H."/>
        </authorList>
    </citation>
    <scope>NUCLEOTIDE SEQUENCE [LARGE SCALE GENOMIC DNA]</scope>
    <source>
        <strain evidence="1">AMbin10</strain>
    </source>
</reference>
<name>A0A2W4RKF3_9GAMM</name>
<gene>
    <name evidence="1" type="ORF">DM484_05375</name>
</gene>
<protein>
    <submittedName>
        <fullName evidence="1">Uncharacterized protein</fullName>
    </submittedName>
</protein>
<accession>A0A2W4RKF3</accession>
<dbReference type="Proteomes" id="UP000249396">
    <property type="component" value="Unassembled WGS sequence"/>
</dbReference>
<evidence type="ECO:0000313" key="2">
    <source>
        <dbReference type="Proteomes" id="UP000249396"/>
    </source>
</evidence>
<organism evidence="1 2">
    <name type="scientific">Candidatus Methylumidiphilus alinenensis</name>
    <dbReference type="NCBI Taxonomy" id="2202197"/>
    <lineage>
        <taxon>Bacteria</taxon>
        <taxon>Pseudomonadati</taxon>
        <taxon>Pseudomonadota</taxon>
        <taxon>Gammaproteobacteria</taxon>
        <taxon>Methylococcales</taxon>
        <taxon>Candidatus Methylumidiphilus</taxon>
    </lineage>
</organism>
<sequence length="95" mass="10369">MKTLRFYGHSDDAFLCDGDICEAAECWGREGVFLLKSKSRTQGKASRLVVSGRYAPQSTGTRCWIVGIANGGEGMPLPNWPMRFEAGHGYSPALV</sequence>
<comment type="caution">
    <text evidence="1">The sequence shown here is derived from an EMBL/GenBank/DDBJ whole genome shotgun (WGS) entry which is preliminary data.</text>
</comment>